<proteinExistence type="predicted"/>
<name>A0A0C9YFT6_9AGAM</name>
<evidence type="ECO:0000313" key="3">
    <source>
        <dbReference type="Proteomes" id="UP000054018"/>
    </source>
</evidence>
<keyword evidence="1" id="KW-0812">Transmembrane</keyword>
<dbReference type="HOGENOM" id="CLU_1806969_0_0_1"/>
<dbReference type="Proteomes" id="UP000054018">
    <property type="component" value="Unassembled WGS sequence"/>
</dbReference>
<reference evidence="2 3" key="1">
    <citation type="submission" date="2014-04" db="EMBL/GenBank/DDBJ databases">
        <authorList>
            <consortium name="DOE Joint Genome Institute"/>
            <person name="Kuo A."/>
            <person name="Kohler A."/>
            <person name="Costa M.D."/>
            <person name="Nagy L.G."/>
            <person name="Floudas D."/>
            <person name="Copeland A."/>
            <person name="Barry K.W."/>
            <person name="Cichocki N."/>
            <person name="Veneault-Fourrey C."/>
            <person name="LaButti K."/>
            <person name="Lindquist E.A."/>
            <person name="Lipzen A."/>
            <person name="Lundell T."/>
            <person name="Morin E."/>
            <person name="Murat C."/>
            <person name="Sun H."/>
            <person name="Tunlid A."/>
            <person name="Henrissat B."/>
            <person name="Grigoriev I.V."/>
            <person name="Hibbett D.S."/>
            <person name="Martin F."/>
            <person name="Nordberg H.P."/>
            <person name="Cantor M.N."/>
            <person name="Hua S.X."/>
        </authorList>
    </citation>
    <scope>NUCLEOTIDE SEQUENCE [LARGE SCALE GENOMIC DNA]</scope>
    <source>
        <strain evidence="2 3">441</strain>
    </source>
</reference>
<dbReference type="OrthoDB" id="10409162at2759"/>
<evidence type="ECO:0000313" key="2">
    <source>
        <dbReference type="EMBL" id="KIK12804.1"/>
    </source>
</evidence>
<gene>
    <name evidence="2" type="ORF">PISMIDRAFT_689171</name>
</gene>
<organism evidence="2 3">
    <name type="scientific">Pisolithus microcarpus 441</name>
    <dbReference type="NCBI Taxonomy" id="765257"/>
    <lineage>
        <taxon>Eukaryota</taxon>
        <taxon>Fungi</taxon>
        <taxon>Dikarya</taxon>
        <taxon>Basidiomycota</taxon>
        <taxon>Agaricomycotina</taxon>
        <taxon>Agaricomycetes</taxon>
        <taxon>Agaricomycetidae</taxon>
        <taxon>Boletales</taxon>
        <taxon>Sclerodermatineae</taxon>
        <taxon>Pisolithaceae</taxon>
        <taxon>Pisolithus</taxon>
    </lineage>
</organism>
<dbReference type="EMBL" id="KN834046">
    <property type="protein sequence ID" value="KIK12804.1"/>
    <property type="molecule type" value="Genomic_DNA"/>
</dbReference>
<sequence length="143" mass="16465">MFSRLDKFKAVCPNLSQIHSHVLLTESFQSVSLVSLLGKPFKRYSYFGVWRGWVVSWWISQDWIGQLAVSCKFPKWSSLGGLPSSPIPCLVICNHCISVVFDSCLSLFWALILLDLHFITVYIALRSAQPERRNSDYCGWRYI</sequence>
<keyword evidence="3" id="KW-1185">Reference proteome</keyword>
<feature type="transmembrane region" description="Helical" evidence="1">
    <location>
        <begin position="106"/>
        <end position="125"/>
    </location>
</feature>
<keyword evidence="1" id="KW-0472">Membrane</keyword>
<dbReference type="AlphaFoldDB" id="A0A0C9YFT6"/>
<reference evidence="3" key="2">
    <citation type="submission" date="2015-01" db="EMBL/GenBank/DDBJ databases">
        <title>Evolutionary Origins and Diversification of the Mycorrhizal Mutualists.</title>
        <authorList>
            <consortium name="DOE Joint Genome Institute"/>
            <consortium name="Mycorrhizal Genomics Consortium"/>
            <person name="Kohler A."/>
            <person name="Kuo A."/>
            <person name="Nagy L.G."/>
            <person name="Floudas D."/>
            <person name="Copeland A."/>
            <person name="Barry K.W."/>
            <person name="Cichocki N."/>
            <person name="Veneault-Fourrey C."/>
            <person name="LaButti K."/>
            <person name="Lindquist E.A."/>
            <person name="Lipzen A."/>
            <person name="Lundell T."/>
            <person name="Morin E."/>
            <person name="Murat C."/>
            <person name="Riley R."/>
            <person name="Ohm R."/>
            <person name="Sun H."/>
            <person name="Tunlid A."/>
            <person name="Henrissat B."/>
            <person name="Grigoriev I.V."/>
            <person name="Hibbett D.S."/>
            <person name="Martin F."/>
        </authorList>
    </citation>
    <scope>NUCLEOTIDE SEQUENCE [LARGE SCALE GENOMIC DNA]</scope>
    <source>
        <strain evidence="3">441</strain>
    </source>
</reference>
<protein>
    <submittedName>
        <fullName evidence="2">Uncharacterized protein</fullName>
    </submittedName>
</protein>
<accession>A0A0C9YFT6</accession>
<evidence type="ECO:0000256" key="1">
    <source>
        <dbReference type="SAM" id="Phobius"/>
    </source>
</evidence>
<keyword evidence="1" id="KW-1133">Transmembrane helix</keyword>